<accession>A0A504J9B2</accession>
<protein>
    <recommendedName>
        <fullName evidence="3">Host attachment protein</fullName>
    </recommendedName>
</protein>
<comment type="caution">
    <text evidence="1">The sequence shown here is derived from an EMBL/GenBank/DDBJ whole genome shotgun (WGS) entry which is preliminary data.</text>
</comment>
<evidence type="ECO:0000313" key="1">
    <source>
        <dbReference type="EMBL" id="TPN87467.1"/>
    </source>
</evidence>
<sequence length="139" mass="15966">MKNIGIWMDKEKAHIITIKEDQEDMTTIMSDVETFNIKGGSGTRFKGGPQDVVQDSKYLHREKQQFKAYFKKLVSYVETADRLVIFGPAEAGEKFNKELQENYKGISEKVKDVIKADSMTDNQTKALIRDYFTKTTSKI</sequence>
<proteinExistence type="predicted"/>
<dbReference type="Gene3D" id="3.30.420.60">
    <property type="entry name" value="eRF1 domain 2"/>
    <property type="match status" value="1"/>
</dbReference>
<dbReference type="SUPFAM" id="SSF53137">
    <property type="entry name" value="Translational machinery components"/>
    <property type="match status" value="1"/>
</dbReference>
<dbReference type="EMBL" id="VFWZ01000002">
    <property type="protein sequence ID" value="TPN87467.1"/>
    <property type="molecule type" value="Genomic_DNA"/>
</dbReference>
<dbReference type="OrthoDB" id="594984at2"/>
<organism evidence="1 2">
    <name type="scientific">Aquimarina algicola</name>
    <dbReference type="NCBI Taxonomy" id="2589995"/>
    <lineage>
        <taxon>Bacteria</taxon>
        <taxon>Pseudomonadati</taxon>
        <taxon>Bacteroidota</taxon>
        <taxon>Flavobacteriia</taxon>
        <taxon>Flavobacteriales</taxon>
        <taxon>Flavobacteriaceae</taxon>
        <taxon>Aquimarina</taxon>
    </lineage>
</organism>
<dbReference type="RefSeq" id="WP_140592109.1">
    <property type="nucleotide sequence ID" value="NZ_VFWZ01000002.1"/>
</dbReference>
<gene>
    <name evidence="1" type="ORF">FHK87_07750</name>
</gene>
<evidence type="ECO:0008006" key="3">
    <source>
        <dbReference type="Google" id="ProtNLM"/>
    </source>
</evidence>
<dbReference type="InterPro" id="IPR042226">
    <property type="entry name" value="eFR1_2_sf"/>
</dbReference>
<evidence type="ECO:0000313" key="2">
    <source>
        <dbReference type="Proteomes" id="UP000315540"/>
    </source>
</evidence>
<dbReference type="AlphaFoldDB" id="A0A504J9B2"/>
<reference evidence="1 2" key="1">
    <citation type="submission" date="2019-06" db="EMBL/GenBank/DDBJ databases">
        <authorList>
            <person name="Meng X."/>
        </authorList>
    </citation>
    <scope>NUCLEOTIDE SEQUENCE [LARGE SCALE GENOMIC DNA]</scope>
    <source>
        <strain evidence="1 2">M625</strain>
    </source>
</reference>
<name>A0A504J9B2_9FLAO</name>
<keyword evidence="2" id="KW-1185">Reference proteome</keyword>
<dbReference type="Proteomes" id="UP000315540">
    <property type="component" value="Unassembled WGS sequence"/>
</dbReference>